<dbReference type="eggNOG" id="ENOG502SR90">
    <property type="taxonomic scope" value="Eukaryota"/>
</dbReference>
<dbReference type="InterPro" id="IPR001878">
    <property type="entry name" value="Znf_CCHC"/>
</dbReference>
<feature type="domain" description="CCHC-type" evidence="2">
    <location>
        <begin position="29"/>
        <end position="45"/>
    </location>
</feature>
<dbReference type="GO" id="GO:0003676">
    <property type="term" value="F:nucleic acid binding"/>
    <property type="evidence" value="ECO:0007669"/>
    <property type="project" value="InterPro"/>
</dbReference>
<keyword evidence="4" id="KW-1185">Reference proteome</keyword>
<evidence type="ECO:0000313" key="4">
    <source>
        <dbReference type="Proteomes" id="UP000000724"/>
    </source>
</evidence>
<evidence type="ECO:0000256" key="1">
    <source>
        <dbReference type="PROSITE-ProRule" id="PRU00047"/>
    </source>
</evidence>
<dbReference type="AlphaFoldDB" id="B6H4N6"/>
<dbReference type="GO" id="GO:0008270">
    <property type="term" value="F:zinc ion binding"/>
    <property type="evidence" value="ECO:0007669"/>
    <property type="project" value="UniProtKB-KW"/>
</dbReference>
<dbReference type="VEuPathDB" id="FungiDB:PCH_Pc13g09860"/>
<reference evidence="3 4" key="1">
    <citation type="journal article" date="2008" name="Nat. Biotechnol.">
        <title>Genome sequencing and analysis of the filamentous fungus Penicillium chrysogenum.</title>
        <authorList>
            <person name="van den Berg M.A."/>
            <person name="Albang R."/>
            <person name="Albermann K."/>
            <person name="Badger J.H."/>
            <person name="Daran J.-M."/>
            <person name="Driessen A.J.M."/>
            <person name="Garcia-Estrada C."/>
            <person name="Fedorova N.D."/>
            <person name="Harris D.M."/>
            <person name="Heijne W.H.M."/>
            <person name="Joardar V.S."/>
            <person name="Kiel J.A.K.W."/>
            <person name="Kovalchuk A."/>
            <person name="Martin J.F."/>
            <person name="Nierman W.C."/>
            <person name="Nijland J.G."/>
            <person name="Pronk J.T."/>
            <person name="Roubos J.A."/>
            <person name="van der Klei I.J."/>
            <person name="van Peij N.N.M.E."/>
            <person name="Veenhuis M."/>
            <person name="von Doehren H."/>
            <person name="Wagner C."/>
            <person name="Wortman J.R."/>
            <person name="Bovenberg R.A.L."/>
        </authorList>
    </citation>
    <scope>NUCLEOTIDE SEQUENCE [LARGE SCALE GENOMIC DNA]</scope>
    <source>
        <strain evidence="4">ATCC 28089 / DSM 1075 / NRRL 1951 / Wisconsin 54-1255</strain>
    </source>
</reference>
<dbReference type="EMBL" id="AM920428">
    <property type="protein sequence ID" value="CAP92055.1"/>
    <property type="molecule type" value="Genomic_DNA"/>
</dbReference>
<organism evidence="3 4">
    <name type="scientific">Penicillium rubens (strain ATCC 28089 / DSM 1075 / NRRL 1951 / Wisconsin 54-1255)</name>
    <name type="common">Penicillium chrysogenum</name>
    <dbReference type="NCBI Taxonomy" id="500485"/>
    <lineage>
        <taxon>Eukaryota</taxon>
        <taxon>Fungi</taxon>
        <taxon>Dikarya</taxon>
        <taxon>Ascomycota</taxon>
        <taxon>Pezizomycotina</taxon>
        <taxon>Eurotiomycetes</taxon>
        <taxon>Eurotiomycetidae</taxon>
        <taxon>Eurotiales</taxon>
        <taxon>Aspergillaceae</taxon>
        <taxon>Penicillium</taxon>
        <taxon>Penicillium chrysogenum species complex</taxon>
    </lineage>
</organism>
<sequence length="995" mass="112140">MVIWSDPKPCTNCGMMQEGHTRKNCPDIKCYRCHEHGHMGSDCPNAECSYCRRIGHCKSKCPKLERKNRGGQGHRTNESHQLLEITQTGITNIGPSSSAGSGPSMPLSRRVETSQNAIGPQRTLHSQTTQLTTTNSWELVPSVVFPNLHNTICQLASCLATDPDSYLQRLPYRSVITSHGGPQKIAQMLLKWVDPHIRTLEGRLLKTENVQACQNNHWSPNGGYVDIVTDSRNSEYWRAYPGQSKYPPGRIKIHNRAILRGSKSTLHYYVIAQGQGYRAANWLKLWEAPNDTQLPGTSRAVALNVLEMAMCRAFQSLPGSTLEAYFGPREDGKPYSNLGLNIIPPVLQGLSLGPSARKSFSICLEKSPDPDIIGWPQFRYEYGKKAEKSNINFQRPLMRSPEFHARFHDAVQHTQLSQSFCGNEPLPHSALNSTELLSQLEEDLKPIHLPWAPPNGNFEALVGFVLEDLLDVEFEFSSNIKISIPCQFQDSGWNTMNSLTWAANPIQRDLTEMAQSTRSNQESEIKSLVRFNQSIIQHSGLRVVLMCGRGVQDLVLPKECMETRLKLEAGEVPMFLDIKNDIIKRIYVLIPNPVDAFLLREWRKTHRISEVLHFISAITMTIGIRPYAGDNGCVLTKAIRDYIDEKDGVREPLTLETLHPMTRLWLTRRGFAKDEDISILQEKAGGSLSNAILVLLHASPRRFRDTPTTSSMSSFRRSENHHEPGFKIDKAQLEAVRELCFQVSKKLPVDFERPSDDLIRDVISRVEELNDDVGQADILEREDLEASQICVDDHGTFTFATEVSATLRERKIPRACAGGRSFTVGDKTRQELLRGRKYLGTRTKMQGMFVVTIHSCIELFLRIEEPLQEVIVKAEIKPPGQRHPQVWAQETLATDPGSRLAFCVTYTKNAVETLSYVISNVVRDLYKANSFVHWMEGEDVADIIARPRQFVVVSSLTQTLPRGIPQPGSFYTDDRITLIPAKEFNPVKKRKVSGA</sequence>
<protein>
    <submittedName>
        <fullName evidence="3">Pc13g09860 protein</fullName>
    </submittedName>
</protein>
<gene>
    <name evidence="3" type="ORF">Pc13g09860</name>
    <name evidence="3" type="ORF">PCH_Pc13g09860</name>
</gene>
<accession>B6H4N6</accession>
<dbReference type="OMA" id="HRTNESH"/>
<keyword evidence="1" id="KW-0479">Metal-binding</keyword>
<dbReference type="InterPro" id="IPR036875">
    <property type="entry name" value="Znf_CCHC_sf"/>
</dbReference>
<dbReference type="PROSITE" id="PS50158">
    <property type="entry name" value="ZF_CCHC"/>
    <property type="match status" value="1"/>
</dbReference>
<evidence type="ECO:0000259" key="2">
    <source>
        <dbReference type="PROSITE" id="PS50158"/>
    </source>
</evidence>
<dbReference type="OrthoDB" id="4369670at2759"/>
<dbReference type="Gene3D" id="4.10.60.10">
    <property type="entry name" value="Zinc finger, CCHC-type"/>
    <property type="match status" value="1"/>
</dbReference>
<evidence type="ECO:0000313" key="3">
    <source>
        <dbReference type="EMBL" id="CAP92055.1"/>
    </source>
</evidence>
<dbReference type="SUPFAM" id="SSF57756">
    <property type="entry name" value="Retrovirus zinc finger-like domains"/>
    <property type="match status" value="1"/>
</dbReference>
<keyword evidence="1" id="KW-0863">Zinc-finger</keyword>
<keyword evidence="1" id="KW-0862">Zinc</keyword>
<proteinExistence type="predicted"/>
<name>B6H4N6_PENRW</name>
<dbReference type="Proteomes" id="UP000000724">
    <property type="component" value="Contig Pc00c13"/>
</dbReference>
<dbReference type="HOGENOM" id="CLU_314757_0_0_1"/>
<dbReference type="SMART" id="SM00343">
    <property type="entry name" value="ZnF_C2HC"/>
    <property type="match status" value="3"/>
</dbReference>
<dbReference type="BioCyc" id="PCHR:PC13G09860-MONOMER"/>